<dbReference type="AlphaFoldDB" id="A0A5K1K2N9"/>
<name>A0A5K1K2N9_9APHY</name>
<feature type="region of interest" description="Disordered" evidence="2">
    <location>
        <begin position="137"/>
        <end position="161"/>
    </location>
</feature>
<dbReference type="GO" id="GO:0008270">
    <property type="term" value="F:zinc ion binding"/>
    <property type="evidence" value="ECO:0007669"/>
    <property type="project" value="UniProtKB-KW"/>
</dbReference>
<organism evidence="4">
    <name type="scientific">Ganoderma boninense</name>
    <dbReference type="NCBI Taxonomy" id="34458"/>
    <lineage>
        <taxon>Eukaryota</taxon>
        <taxon>Fungi</taxon>
        <taxon>Dikarya</taxon>
        <taxon>Basidiomycota</taxon>
        <taxon>Agaricomycotina</taxon>
        <taxon>Agaricomycetes</taxon>
        <taxon>Polyporales</taxon>
        <taxon>Polyporaceae</taxon>
        <taxon>Ganoderma</taxon>
    </lineage>
</organism>
<sequence length="161" mass="18253">MPFSNSPLQQEPQFYPAINQPPFLIDQPSLHAAVPDNLGQTGMPSQFYNHGWAPKYASAPAQDPASPSGYALLNPTTMAVPIPEFIPEGIQKCLFSFREHLETHKPDRKRFDCDWHGCYKKFTRSRDQLRHIAEDHLGTRAKQPSRAKLTGRRKGGQKQKD</sequence>
<evidence type="ECO:0000256" key="2">
    <source>
        <dbReference type="SAM" id="MobiDB-lite"/>
    </source>
</evidence>
<evidence type="ECO:0000313" key="4">
    <source>
        <dbReference type="EMBL" id="VWP00384.1"/>
    </source>
</evidence>
<keyword evidence="1" id="KW-0479">Metal-binding</keyword>
<dbReference type="EMBL" id="LR728427">
    <property type="protein sequence ID" value="VWP00384.1"/>
    <property type="molecule type" value="Genomic_DNA"/>
</dbReference>
<proteinExistence type="predicted"/>
<keyword evidence="4" id="KW-0378">Hydrolase</keyword>
<dbReference type="InterPro" id="IPR013087">
    <property type="entry name" value="Znf_C2H2_type"/>
</dbReference>
<dbReference type="EC" id="3.5.2.6" evidence="4"/>
<keyword evidence="1" id="KW-0863">Zinc-finger</keyword>
<gene>
    <name evidence="4" type="primary">Q0P7K6</name>
</gene>
<dbReference type="GO" id="GO:0008800">
    <property type="term" value="F:beta-lactamase activity"/>
    <property type="evidence" value="ECO:0007669"/>
    <property type="project" value="UniProtKB-EC"/>
</dbReference>
<dbReference type="PROSITE" id="PS00028">
    <property type="entry name" value="ZINC_FINGER_C2H2_1"/>
    <property type="match status" value="1"/>
</dbReference>
<reference evidence="4" key="1">
    <citation type="submission" date="2019-10" db="EMBL/GenBank/DDBJ databases">
        <authorList>
            <person name="Nor Muhammad N."/>
        </authorList>
    </citation>
    <scope>NUCLEOTIDE SEQUENCE</scope>
</reference>
<protein>
    <submittedName>
        <fullName evidence="4">Beta-lactamase (EC)</fullName>
        <ecNumber evidence="4">3.5.2.6</ecNumber>
    </submittedName>
</protein>
<evidence type="ECO:0000259" key="3">
    <source>
        <dbReference type="PROSITE" id="PS50157"/>
    </source>
</evidence>
<feature type="compositionally biased region" description="Basic residues" evidence="2">
    <location>
        <begin position="143"/>
        <end position="161"/>
    </location>
</feature>
<dbReference type="PROSITE" id="PS50157">
    <property type="entry name" value="ZINC_FINGER_C2H2_2"/>
    <property type="match status" value="1"/>
</dbReference>
<dbReference type="Gene3D" id="3.30.160.60">
    <property type="entry name" value="Classic Zinc Finger"/>
    <property type="match status" value="1"/>
</dbReference>
<accession>A0A5K1K2N9</accession>
<feature type="domain" description="C2H2-type" evidence="3">
    <location>
        <begin position="111"/>
        <end position="141"/>
    </location>
</feature>
<evidence type="ECO:0000256" key="1">
    <source>
        <dbReference type="PROSITE-ProRule" id="PRU00042"/>
    </source>
</evidence>
<keyword evidence="1" id="KW-0862">Zinc</keyword>